<dbReference type="Pfam" id="PF05455">
    <property type="entry name" value="GvpH"/>
    <property type="match status" value="1"/>
</dbReference>
<dbReference type="EMBL" id="JBHSXH010000009">
    <property type="protein sequence ID" value="MFC6824020.1"/>
    <property type="molecule type" value="Genomic_DNA"/>
</dbReference>
<protein>
    <submittedName>
        <fullName evidence="2">Gas vesicle protein GvpH</fullName>
    </submittedName>
</protein>
<comment type="caution">
    <text evidence="2">The sequence shown here is derived from an EMBL/GenBank/DDBJ whole genome shotgun (WGS) entry which is preliminary data.</text>
</comment>
<keyword evidence="3" id="KW-1185">Reference proteome</keyword>
<dbReference type="SUPFAM" id="SSF49764">
    <property type="entry name" value="HSP20-like chaperones"/>
    <property type="match status" value="1"/>
</dbReference>
<evidence type="ECO:0000256" key="1">
    <source>
        <dbReference type="SAM" id="MobiDB-lite"/>
    </source>
</evidence>
<evidence type="ECO:0000313" key="3">
    <source>
        <dbReference type="Proteomes" id="UP001596408"/>
    </source>
</evidence>
<name>A0ABD5TYY8_9EURY</name>
<dbReference type="CDD" id="cd00298">
    <property type="entry name" value="ACD_sHsps_p23-like"/>
    <property type="match status" value="1"/>
</dbReference>
<dbReference type="InterPro" id="IPR008633">
    <property type="entry name" value="GvpH"/>
</dbReference>
<dbReference type="InterPro" id="IPR008978">
    <property type="entry name" value="HSP20-like_chaperone"/>
</dbReference>
<dbReference type="Proteomes" id="UP001596408">
    <property type="component" value="Unassembled WGS sequence"/>
</dbReference>
<evidence type="ECO:0000313" key="2">
    <source>
        <dbReference type="EMBL" id="MFC6824020.1"/>
    </source>
</evidence>
<feature type="compositionally biased region" description="Acidic residues" evidence="1">
    <location>
        <begin position="1"/>
        <end position="11"/>
    </location>
</feature>
<proteinExistence type="predicted"/>
<feature type="region of interest" description="Disordered" evidence="1">
    <location>
        <begin position="1"/>
        <end position="21"/>
    </location>
</feature>
<organism evidence="2 3">
    <name type="scientific">Halopelagius fulvigenes</name>
    <dbReference type="NCBI Taxonomy" id="1198324"/>
    <lineage>
        <taxon>Archaea</taxon>
        <taxon>Methanobacteriati</taxon>
        <taxon>Methanobacteriota</taxon>
        <taxon>Stenosarchaea group</taxon>
        <taxon>Halobacteria</taxon>
        <taxon>Halobacteriales</taxon>
        <taxon>Haloferacaceae</taxon>
    </lineage>
</organism>
<dbReference type="RefSeq" id="WP_379692602.1">
    <property type="nucleotide sequence ID" value="NZ_JBHSXH010000009.1"/>
</dbReference>
<feature type="compositionally biased region" description="Basic and acidic residues" evidence="1">
    <location>
        <begin position="66"/>
        <end position="83"/>
    </location>
</feature>
<sequence length="173" mass="18965">MHDSNDDDENRSDDRDGVSLGAGLRALTDLLSALGKRNRKSGSGLFDTDRSSVEYRYSVESGLGDGPEHERSTRDSLGRTPRKERPRTKRRTNADLPSAVSHDEDVAVVTVDLRDFDPDDVTVGLDGDELVVAVDGSQVDRIPVDVPPDRNTTARLNNGVLQVRIEPEGGRDR</sequence>
<feature type="region of interest" description="Disordered" evidence="1">
    <location>
        <begin position="57"/>
        <end position="101"/>
    </location>
</feature>
<dbReference type="AlphaFoldDB" id="A0ABD5TYY8"/>
<reference evidence="2 3" key="1">
    <citation type="journal article" date="2019" name="Int. J. Syst. Evol. Microbiol.">
        <title>The Global Catalogue of Microorganisms (GCM) 10K type strain sequencing project: providing services to taxonomists for standard genome sequencing and annotation.</title>
        <authorList>
            <consortium name="The Broad Institute Genomics Platform"/>
            <consortium name="The Broad Institute Genome Sequencing Center for Infectious Disease"/>
            <person name="Wu L."/>
            <person name="Ma J."/>
        </authorList>
    </citation>
    <scope>NUCLEOTIDE SEQUENCE [LARGE SCALE GENOMIC DNA]</scope>
    <source>
        <strain evidence="2 3">YIM 94188</strain>
    </source>
</reference>
<gene>
    <name evidence="2" type="primary">gvpH</name>
    <name evidence="2" type="ORF">ACFQEV_03295</name>
</gene>
<accession>A0ABD5TYY8</accession>
<dbReference type="Gene3D" id="2.60.40.790">
    <property type="match status" value="1"/>
</dbReference>